<dbReference type="InterPro" id="IPR035929">
    <property type="entry name" value="CoaB-like_sf"/>
</dbReference>
<dbReference type="InterPro" id="IPR036551">
    <property type="entry name" value="Flavin_trans-like"/>
</dbReference>
<dbReference type="InterPro" id="IPR003382">
    <property type="entry name" value="Flavoprotein"/>
</dbReference>
<evidence type="ECO:0008006" key="6">
    <source>
        <dbReference type="Google" id="ProtNLM"/>
    </source>
</evidence>
<proteinExistence type="inferred from homology"/>
<keyword evidence="1" id="KW-0210">Decarboxylase</keyword>
<evidence type="ECO:0000313" key="5">
    <source>
        <dbReference type="EMBL" id="SUZ71357.1"/>
    </source>
</evidence>
<dbReference type="PANTHER" id="PTHR14359:SF6">
    <property type="entry name" value="PHOSPHOPANTOTHENOYLCYSTEINE DECARBOXYLASE"/>
    <property type="match status" value="1"/>
</dbReference>
<dbReference type="InterPro" id="IPR005252">
    <property type="entry name" value="CoaBC"/>
</dbReference>
<evidence type="ECO:0000256" key="1">
    <source>
        <dbReference type="ARBA" id="ARBA00022793"/>
    </source>
</evidence>
<dbReference type="Pfam" id="PF04127">
    <property type="entry name" value="DFP"/>
    <property type="match status" value="1"/>
</dbReference>
<dbReference type="Gene3D" id="3.40.50.1950">
    <property type="entry name" value="Flavin prenyltransferase-like"/>
    <property type="match status" value="1"/>
</dbReference>
<dbReference type="HAMAP" id="MF_02225">
    <property type="entry name" value="CoaBC"/>
    <property type="match status" value="1"/>
</dbReference>
<dbReference type="GO" id="GO:0015937">
    <property type="term" value="P:coenzyme A biosynthetic process"/>
    <property type="evidence" value="ECO:0007669"/>
    <property type="project" value="InterPro"/>
</dbReference>
<dbReference type="EMBL" id="UINC01001118">
    <property type="protein sequence ID" value="SUZ71357.1"/>
    <property type="molecule type" value="Genomic_DNA"/>
</dbReference>
<keyword evidence="2" id="KW-0456">Lyase</keyword>
<feature type="domain" description="Flavoprotein" evidence="3">
    <location>
        <begin position="8"/>
        <end position="166"/>
    </location>
</feature>
<dbReference type="InterPro" id="IPR007085">
    <property type="entry name" value="DNA/pantothenate-metab_flavo_C"/>
</dbReference>
<sequence>MAGPLADKHVVLGVTGSIACYKALDLASKLVQAGALLDVIMSYGATQFVTPLAFRSITHRAVVSDSFDPDSEYSVEHVALAQLADVVVVAPATVHCIAKLALGLADDPLTTTIVAAKCPLVVAPAMDGNMYDHPATQTNLATLKERGVVIAGPGTGRLASGLSGVGRLLETPELLGHISYAMGKDGDLAGRTVVVSAGGTMEPIDPVRVITNHSSGKMGYALAEAARDRGADVVLVTAPTNLADPALVEVVQVRTAEQMGEAIQDHVKNADALIMAAAVADYKPEAVADQKIKKAEKDLNITLAKTPDILKSAKGNFVRVGFAAESENLVENAKAKVGSKKLDLIAANDITADDSGFGSDTNKVTLINRDLSVEELPLLTKYDVSNRILDRVKGLFTD</sequence>
<dbReference type="AlphaFoldDB" id="A0A381PZI6"/>
<dbReference type="SUPFAM" id="SSF102645">
    <property type="entry name" value="CoaB-like"/>
    <property type="match status" value="1"/>
</dbReference>
<protein>
    <recommendedName>
        <fullName evidence="6">Flavoprotein domain-containing protein</fullName>
    </recommendedName>
</protein>
<reference evidence="5" key="1">
    <citation type="submission" date="2018-05" db="EMBL/GenBank/DDBJ databases">
        <authorList>
            <person name="Lanie J.A."/>
            <person name="Ng W.-L."/>
            <person name="Kazmierczak K.M."/>
            <person name="Andrzejewski T.M."/>
            <person name="Davidsen T.M."/>
            <person name="Wayne K.J."/>
            <person name="Tettelin H."/>
            <person name="Glass J.I."/>
            <person name="Rusch D."/>
            <person name="Podicherti R."/>
            <person name="Tsui H.-C.T."/>
            <person name="Winkler M.E."/>
        </authorList>
    </citation>
    <scope>NUCLEOTIDE SEQUENCE</scope>
</reference>
<organism evidence="5">
    <name type="scientific">marine metagenome</name>
    <dbReference type="NCBI Taxonomy" id="408172"/>
    <lineage>
        <taxon>unclassified sequences</taxon>
        <taxon>metagenomes</taxon>
        <taxon>ecological metagenomes</taxon>
    </lineage>
</organism>
<dbReference type="PANTHER" id="PTHR14359">
    <property type="entry name" value="HOMO-OLIGOMERIC FLAVIN CONTAINING CYS DECARBOXYLASE FAMILY"/>
    <property type="match status" value="1"/>
</dbReference>
<dbReference type="Pfam" id="PF02441">
    <property type="entry name" value="Flavoprotein"/>
    <property type="match status" value="1"/>
</dbReference>
<dbReference type="GO" id="GO:0015941">
    <property type="term" value="P:pantothenate catabolic process"/>
    <property type="evidence" value="ECO:0007669"/>
    <property type="project" value="InterPro"/>
</dbReference>
<dbReference type="GO" id="GO:0004633">
    <property type="term" value="F:phosphopantothenoylcysteine decarboxylase activity"/>
    <property type="evidence" value="ECO:0007669"/>
    <property type="project" value="InterPro"/>
</dbReference>
<dbReference type="SUPFAM" id="SSF52507">
    <property type="entry name" value="Homo-oligomeric flavin-containing Cys decarboxylases, HFCD"/>
    <property type="match status" value="1"/>
</dbReference>
<gene>
    <name evidence="5" type="ORF">METZ01_LOCUS24211</name>
</gene>
<dbReference type="GO" id="GO:0071513">
    <property type="term" value="C:phosphopantothenoylcysteine decarboxylase complex"/>
    <property type="evidence" value="ECO:0007669"/>
    <property type="project" value="TreeGrafter"/>
</dbReference>
<evidence type="ECO:0000259" key="3">
    <source>
        <dbReference type="Pfam" id="PF02441"/>
    </source>
</evidence>
<evidence type="ECO:0000256" key="2">
    <source>
        <dbReference type="ARBA" id="ARBA00023239"/>
    </source>
</evidence>
<name>A0A381PZI6_9ZZZZ</name>
<dbReference type="GO" id="GO:0010181">
    <property type="term" value="F:FMN binding"/>
    <property type="evidence" value="ECO:0007669"/>
    <property type="project" value="InterPro"/>
</dbReference>
<dbReference type="NCBIfam" id="TIGR00521">
    <property type="entry name" value="coaBC_dfp"/>
    <property type="match status" value="1"/>
</dbReference>
<feature type="domain" description="DNA/pantothenate metabolism flavoprotein C-terminal" evidence="4">
    <location>
        <begin position="188"/>
        <end position="393"/>
    </location>
</feature>
<evidence type="ECO:0000259" key="4">
    <source>
        <dbReference type="Pfam" id="PF04127"/>
    </source>
</evidence>
<dbReference type="Gene3D" id="3.40.50.10300">
    <property type="entry name" value="CoaB-like"/>
    <property type="match status" value="1"/>
</dbReference>
<dbReference type="GO" id="GO:0004632">
    <property type="term" value="F:phosphopantothenate--cysteine ligase activity"/>
    <property type="evidence" value="ECO:0007669"/>
    <property type="project" value="InterPro"/>
</dbReference>
<accession>A0A381PZI6</accession>